<dbReference type="PANTHER" id="PTHR14150:SF12">
    <property type="entry name" value="U3 SMALL NUCLEOLAR RNA-ASSOCIATED PROTEIN 14 HOMOLOG A"/>
    <property type="match status" value="1"/>
</dbReference>
<dbReference type="AlphaFoldDB" id="A0A8T0A4K2"/>
<evidence type="ECO:0000313" key="7">
    <source>
        <dbReference type="Proteomes" id="UP000605970"/>
    </source>
</evidence>
<keyword evidence="3" id="KW-0597">Phosphoprotein</keyword>
<keyword evidence="5" id="KW-0175">Coiled coil</keyword>
<proteinExistence type="inferred from homology"/>
<dbReference type="PANTHER" id="PTHR14150">
    <property type="entry name" value="U3 SMALL NUCLEOLAR RNA-ASSOCIATED PROTEIN 14"/>
    <property type="match status" value="1"/>
</dbReference>
<keyword evidence="4" id="KW-0539">Nucleus</keyword>
<comment type="similarity">
    <text evidence="2">Belongs to the UTP14 family.</text>
</comment>
<protein>
    <submittedName>
        <fullName evidence="6">Uncharacterized protein</fullName>
    </submittedName>
</protein>
<evidence type="ECO:0000256" key="2">
    <source>
        <dbReference type="ARBA" id="ARBA00007774"/>
    </source>
</evidence>
<dbReference type="GO" id="GO:0006364">
    <property type="term" value="P:rRNA processing"/>
    <property type="evidence" value="ECO:0007669"/>
    <property type="project" value="InterPro"/>
</dbReference>
<feature type="coiled-coil region" evidence="5">
    <location>
        <begin position="20"/>
        <end position="47"/>
    </location>
</feature>
<evidence type="ECO:0000256" key="5">
    <source>
        <dbReference type="SAM" id="Coils"/>
    </source>
</evidence>
<accession>A0A8T0A4K2</accession>
<evidence type="ECO:0000256" key="1">
    <source>
        <dbReference type="ARBA" id="ARBA00004604"/>
    </source>
</evidence>
<gene>
    <name evidence="6" type="ORF">Mgra_00000064</name>
</gene>
<evidence type="ECO:0000256" key="3">
    <source>
        <dbReference type="ARBA" id="ARBA00022553"/>
    </source>
</evidence>
<comment type="caution">
    <text evidence="6">The sequence shown here is derived from an EMBL/GenBank/DDBJ whole genome shotgun (WGS) entry which is preliminary data.</text>
</comment>
<keyword evidence="7" id="KW-1185">Reference proteome</keyword>
<evidence type="ECO:0000313" key="6">
    <source>
        <dbReference type="EMBL" id="KAF7640236.1"/>
    </source>
</evidence>
<name>A0A8T0A4K2_9BILA</name>
<dbReference type="Proteomes" id="UP000605970">
    <property type="component" value="Unassembled WGS sequence"/>
</dbReference>
<organism evidence="6 7">
    <name type="scientific">Meloidogyne graminicola</name>
    <dbReference type="NCBI Taxonomy" id="189291"/>
    <lineage>
        <taxon>Eukaryota</taxon>
        <taxon>Metazoa</taxon>
        <taxon>Ecdysozoa</taxon>
        <taxon>Nematoda</taxon>
        <taxon>Chromadorea</taxon>
        <taxon>Rhabditida</taxon>
        <taxon>Tylenchina</taxon>
        <taxon>Tylenchomorpha</taxon>
        <taxon>Tylenchoidea</taxon>
        <taxon>Meloidogynidae</taxon>
        <taxon>Meloidogyninae</taxon>
        <taxon>Meloidogyne</taxon>
    </lineage>
</organism>
<dbReference type="EMBL" id="JABEBT010000001">
    <property type="protein sequence ID" value="KAF7640236.1"/>
    <property type="molecule type" value="Genomic_DNA"/>
</dbReference>
<sequence>MKEKIEFTDLLKNIKSTRNVNEVKRKLEKEQRIEKKQKQRLENKKVKKIEFKKKLPFDEEAIELEAAVEEQKRNRLSKRVLDAPLHRQALQRIEGKLAYRQTKNELREWQPIVDELRVAEQIHFPQDEFIENPLKVQTAEERAKTFIPRTEFEQKVMEILGKSKSNIQNNEEFSQAEKEILKAMDIKEAKKNVKK</sequence>
<evidence type="ECO:0000256" key="4">
    <source>
        <dbReference type="ARBA" id="ARBA00023242"/>
    </source>
</evidence>
<dbReference type="GO" id="GO:0032040">
    <property type="term" value="C:small-subunit processome"/>
    <property type="evidence" value="ECO:0007669"/>
    <property type="project" value="InterPro"/>
</dbReference>
<reference evidence="6" key="1">
    <citation type="journal article" date="2020" name="Ecol. Evol.">
        <title>Genome structure and content of the rice root-knot nematode (Meloidogyne graminicola).</title>
        <authorList>
            <person name="Phan N.T."/>
            <person name="Danchin E.G.J."/>
            <person name="Klopp C."/>
            <person name="Perfus-Barbeoch L."/>
            <person name="Kozlowski D.K."/>
            <person name="Koutsovoulos G.D."/>
            <person name="Lopez-Roques C."/>
            <person name="Bouchez O."/>
            <person name="Zahm M."/>
            <person name="Besnard G."/>
            <person name="Bellafiore S."/>
        </authorList>
    </citation>
    <scope>NUCLEOTIDE SEQUENCE</scope>
    <source>
        <strain evidence="6">VN-18</strain>
    </source>
</reference>
<dbReference type="InterPro" id="IPR006709">
    <property type="entry name" value="SSU_processome_Utp14"/>
</dbReference>
<dbReference type="Pfam" id="PF04615">
    <property type="entry name" value="Utp14"/>
    <property type="match status" value="1"/>
</dbReference>
<comment type="subcellular location">
    <subcellularLocation>
        <location evidence="1">Nucleus</location>
        <location evidence="1">Nucleolus</location>
    </subcellularLocation>
</comment>